<keyword evidence="3" id="KW-1185">Reference proteome</keyword>
<gene>
    <name evidence="4" type="primary">LOC106078849</name>
</gene>
<dbReference type="SUPFAM" id="SSF88723">
    <property type="entry name" value="PIN domain-like"/>
    <property type="match status" value="1"/>
</dbReference>
<feature type="region of interest" description="Disordered" evidence="2">
    <location>
        <begin position="852"/>
        <end position="906"/>
    </location>
</feature>
<evidence type="ECO:0000256" key="1">
    <source>
        <dbReference type="ARBA" id="ARBA00009495"/>
    </source>
</evidence>
<dbReference type="CDD" id="cd18672">
    <property type="entry name" value="PIN_FAM120B-like"/>
    <property type="match status" value="1"/>
</dbReference>
<reference evidence="4" key="1">
    <citation type="submission" date="2025-08" db="UniProtKB">
        <authorList>
            <consortium name="RefSeq"/>
        </authorList>
    </citation>
    <scope>IDENTIFICATION</scope>
</reference>
<dbReference type="RefSeq" id="XP_055881656.1">
    <property type="nucleotide sequence ID" value="XM_056025681.1"/>
</dbReference>
<dbReference type="GeneID" id="106078849"/>
<dbReference type="OrthoDB" id="10061469at2759"/>
<organism evidence="3 4">
    <name type="scientific">Biomphalaria glabrata</name>
    <name type="common">Bloodfluke planorb</name>
    <name type="synonym">Freshwater snail</name>
    <dbReference type="NCBI Taxonomy" id="6526"/>
    <lineage>
        <taxon>Eukaryota</taxon>
        <taxon>Metazoa</taxon>
        <taxon>Spiralia</taxon>
        <taxon>Lophotrochozoa</taxon>
        <taxon>Mollusca</taxon>
        <taxon>Gastropoda</taxon>
        <taxon>Heterobranchia</taxon>
        <taxon>Euthyneura</taxon>
        <taxon>Panpulmonata</taxon>
        <taxon>Hygrophila</taxon>
        <taxon>Lymnaeoidea</taxon>
        <taxon>Planorbidae</taxon>
        <taxon>Biomphalaria</taxon>
    </lineage>
</organism>
<dbReference type="InterPro" id="IPR026784">
    <property type="entry name" value="Coact_PPARg"/>
</dbReference>
<accession>A0A9W3A2Y0</accession>
<proteinExistence type="inferred from homology"/>
<protein>
    <submittedName>
        <fullName evidence="4">Constitutive coactivator of PPAR-gamma-like protein 1 isoform X1</fullName>
    </submittedName>
</protein>
<dbReference type="GO" id="GO:0005634">
    <property type="term" value="C:nucleus"/>
    <property type="evidence" value="ECO:0007669"/>
    <property type="project" value="TreeGrafter"/>
</dbReference>
<dbReference type="Proteomes" id="UP001165740">
    <property type="component" value="Chromosome 4"/>
</dbReference>
<sequence>MGIKDFQEFLETECSSACVSVDLLKISRAFVPKRRPIARVGQVGTSGRFCVVVDAESCLDRLYGGYFSDWVCGGQWNRMTSFLGNLVQACHSANMELVVFFNGALENQKINEWMSQQLTQRDKVRYVLRHIANKGTPPPKVWWNQPVFLKEALKMALRQLGVTIACSMDDHHQEVIKFCREHNLQGIIAQESIYTIFDPPRYFSSNNLKLTYKGSLETKEYIMDEIAKCMNLNPNRFCIFAALLGNHILTDEDLMTFRELMPTTDTGKPRRNRDKLDADLIKATCDYVRNLPAVDNLDIVGNDVFKLFKANKADLVERFKQSVQYFVSGTHEGFMKNCQLQRGLNYGNPLMGPNINQVPRNIDARVLGNAMGDAQSKKNLGFPQVPNEILRVAVDRHQKGLMHPHIYQVLTQGEVKLPVILEDDTTRELPSYIDLYRPLRQAIYSVLLNLNKQKIVHEIQNKEKVNVMQPDFSAQVKEWVVRRGSGRPTYEVVTARPVEWKTPSIQRMWLGQQDGDKDRRLRAFLTIMMSDTSLMLNTNYVPQHLLVMCSVLRYIMQYGRILQRQELDAFLAMSVSPLLHDVQTMQDLKLPNIVPRGSQLASLFMSGIETAAMANDVCGAPIPWTMICPWLYMDGKLFHFKLLKANNNTPLIDICDGQMEQVLRVERMRQAILENLRVDFAKPLLPGFYYPYPGQPYSANPLPYGPTVAARGRGNPMPGIPSRQVGRGRGILGFRKEPQAGRSPIEAQGGQLEIAGVVVGQWGPNMSNRRGGRGGNQIPTQVMSVGQRGRGIFTGRGGFLPGREGMIRGRIASPLYNSRGAYRPAYYSRGRGSPTKRPVRIVARPGRGRTVKATPKGRGVTVDVSSTMRSKASDEFDEVDEEVNGGYSGASDEDEEIGTATVSIKG</sequence>
<dbReference type="PANTHER" id="PTHR15976">
    <property type="entry name" value="CONSTITUTIVE COACTIVATOR OF PEROXISOME PROLIFERATOR-ACTIVATED RECEPTOR GAMMA"/>
    <property type="match status" value="1"/>
</dbReference>
<evidence type="ECO:0000256" key="2">
    <source>
        <dbReference type="SAM" id="MobiDB-lite"/>
    </source>
</evidence>
<evidence type="ECO:0000313" key="3">
    <source>
        <dbReference type="Proteomes" id="UP001165740"/>
    </source>
</evidence>
<evidence type="ECO:0000313" key="4">
    <source>
        <dbReference type="RefSeq" id="XP_055881656.1"/>
    </source>
</evidence>
<dbReference type="OMA" id="RYLPMNN"/>
<dbReference type="InterPro" id="IPR029060">
    <property type="entry name" value="PIN-like_dom_sf"/>
</dbReference>
<dbReference type="PANTHER" id="PTHR15976:SF16">
    <property type="entry name" value="ASTEROID DOMAIN-CONTAINING PROTEIN"/>
    <property type="match status" value="1"/>
</dbReference>
<comment type="similarity">
    <text evidence="1">Belongs to the constitutive coactivator of PPAR-gamma family.</text>
</comment>
<name>A0A9W3A2Y0_BIOGL</name>
<dbReference type="Gene3D" id="3.40.50.1010">
    <property type="entry name" value="5'-nuclease"/>
    <property type="match status" value="1"/>
</dbReference>
<dbReference type="AlphaFoldDB" id="A0A9W3A2Y0"/>
<dbReference type="FunFam" id="3.40.50.1010:FF:000009">
    <property type="entry name" value="Constitutive coactivator of PPAR-gamma-like protein 1"/>
    <property type="match status" value="1"/>
</dbReference>